<reference evidence="2 3" key="1">
    <citation type="submission" date="2021-01" db="EMBL/GenBank/DDBJ databases">
        <title>Whole genome shotgun sequence of Verrucosispora qiuiae NBRC 106684.</title>
        <authorList>
            <person name="Komaki H."/>
            <person name="Tamura T."/>
        </authorList>
    </citation>
    <scope>NUCLEOTIDE SEQUENCE [LARGE SCALE GENOMIC DNA]</scope>
    <source>
        <strain evidence="2 3">NBRC 106684</strain>
    </source>
</reference>
<comment type="caution">
    <text evidence="2">The sequence shown here is derived from an EMBL/GenBank/DDBJ whole genome shotgun (WGS) entry which is preliminary data.</text>
</comment>
<dbReference type="EMBL" id="BOPC01000066">
    <property type="protein sequence ID" value="GIJ29310.1"/>
    <property type="molecule type" value="Genomic_DNA"/>
</dbReference>
<protein>
    <submittedName>
        <fullName evidence="2">Uncharacterized protein</fullName>
    </submittedName>
</protein>
<evidence type="ECO:0000313" key="3">
    <source>
        <dbReference type="Proteomes" id="UP000653076"/>
    </source>
</evidence>
<sequence>MDNFLCNREGMPFQSNDRCQQHTERIWRPRRLAGHFPAQPPYRDHRNGTLTWRELNSLPPGASTRRHLNTR</sequence>
<name>A0ABQ4JIN0_9ACTN</name>
<gene>
    <name evidence="2" type="ORF">Vqi01_44720</name>
</gene>
<proteinExistence type="predicted"/>
<accession>A0ABQ4JIN0</accession>
<keyword evidence="3" id="KW-1185">Reference proteome</keyword>
<dbReference type="Proteomes" id="UP000653076">
    <property type="component" value="Unassembled WGS sequence"/>
</dbReference>
<organism evidence="2 3">
    <name type="scientific">Micromonospora qiuiae</name>
    <dbReference type="NCBI Taxonomy" id="502268"/>
    <lineage>
        <taxon>Bacteria</taxon>
        <taxon>Bacillati</taxon>
        <taxon>Actinomycetota</taxon>
        <taxon>Actinomycetes</taxon>
        <taxon>Micromonosporales</taxon>
        <taxon>Micromonosporaceae</taxon>
        <taxon>Micromonospora</taxon>
    </lineage>
</organism>
<evidence type="ECO:0000256" key="1">
    <source>
        <dbReference type="SAM" id="MobiDB-lite"/>
    </source>
</evidence>
<evidence type="ECO:0000313" key="2">
    <source>
        <dbReference type="EMBL" id="GIJ29310.1"/>
    </source>
</evidence>
<feature type="region of interest" description="Disordered" evidence="1">
    <location>
        <begin position="33"/>
        <end position="71"/>
    </location>
</feature>